<dbReference type="OrthoDB" id="9815841at2"/>
<feature type="chain" id="PRO_5039617275" evidence="1">
    <location>
        <begin position="32"/>
        <end position="681"/>
    </location>
</feature>
<name>A0A1H3CB91_EUBBA</name>
<dbReference type="RefSeq" id="WP_090243249.1">
    <property type="nucleotide sequence ID" value="NZ_FNOU01000003.1"/>
</dbReference>
<dbReference type="Proteomes" id="UP000199652">
    <property type="component" value="Unassembled WGS sequence"/>
</dbReference>
<dbReference type="InterPro" id="IPR023908">
    <property type="entry name" value="xxxLxxG_rpt"/>
</dbReference>
<gene>
    <name evidence="2" type="ORF">SAMN04488579_10335</name>
</gene>
<feature type="signal peptide" evidence="1">
    <location>
        <begin position="1"/>
        <end position="31"/>
    </location>
</feature>
<proteinExistence type="predicted"/>
<reference evidence="3" key="1">
    <citation type="submission" date="2016-10" db="EMBL/GenBank/DDBJ databases">
        <authorList>
            <person name="Varghese N."/>
            <person name="Submissions S."/>
        </authorList>
    </citation>
    <scope>NUCLEOTIDE SEQUENCE [LARGE SCALE GENOMIC DNA]</scope>
    <source>
        <strain evidence="3">VPI 5359</strain>
    </source>
</reference>
<evidence type="ECO:0000313" key="2">
    <source>
        <dbReference type="EMBL" id="SDX51452.1"/>
    </source>
</evidence>
<dbReference type="EMBL" id="FNOU01000003">
    <property type="protein sequence ID" value="SDX51452.1"/>
    <property type="molecule type" value="Genomic_DNA"/>
</dbReference>
<evidence type="ECO:0000256" key="1">
    <source>
        <dbReference type="SAM" id="SignalP"/>
    </source>
</evidence>
<dbReference type="NCBIfam" id="TIGR03057">
    <property type="entry name" value="xxxLxxG_by_4"/>
    <property type="match status" value="1"/>
</dbReference>
<keyword evidence="3" id="KW-1185">Reference proteome</keyword>
<keyword evidence="1" id="KW-0732">Signal</keyword>
<accession>A0A1H3CB91</accession>
<evidence type="ECO:0000313" key="3">
    <source>
        <dbReference type="Proteomes" id="UP000199652"/>
    </source>
</evidence>
<protein>
    <submittedName>
        <fullName evidence="2">Putative membrane protein</fullName>
    </submittedName>
</protein>
<organism evidence="2 3">
    <name type="scientific">Eubacterium barkeri</name>
    <name type="common">Clostridium barkeri</name>
    <dbReference type="NCBI Taxonomy" id="1528"/>
    <lineage>
        <taxon>Bacteria</taxon>
        <taxon>Bacillati</taxon>
        <taxon>Bacillota</taxon>
        <taxon>Clostridia</taxon>
        <taxon>Eubacteriales</taxon>
        <taxon>Eubacteriaceae</taxon>
        <taxon>Eubacterium</taxon>
    </lineage>
</organism>
<sequence length="681" mass="69075">MKQISSMNKGVKHILAIVLVAVLIASASAYAVLAAKSNTTIAANDTSDTEKLTQAAEKATGSTTMPSADGQISKEETVYVKTDANGKVTSTTVSDWLKNAGTQTQIADTSTLRDIKNVKGDETFTQNADGSLLWNTAGADIYYQGTTTQALPVNISTVYTLNGQSMNPQDMVGKSGQVEITMHFTNTATVNGTTVPFTVASAMMLPNDTFTNVTVDKGAVLSDGNNAIVVGLAFPGLNDSLGLSGNTLDLTIRDSITVTATATNFELGPTITSMTSNVLEDVGLNQVNSFGDLDTAITKLTTATDQLVAGTISAKDGANTLANGTSAAVTGINTLSDGLTTYTNGVATVAGGTTKLQNGLGTLSAGANRLNAGLATAKAGSEQLVAGYKGSDTQKGAAQGAQELAAGAGQVRQGVDAAANQLSGMYDTLGTQASDYHTKGEAASTYQSQLTALLTSKAGQPLTTEDIQQISQLTAAIAQCSGATGAGDALEAVQKQMDDNNTQQQLATLQAGASRVAEGAAGLNAGINGYEAADGHHTGLYEGTVALDTGLTDATQGSTTLAEGANTATNSAAQLADGANTLASKNSELTGGMAQLQSGGAQLNAGANALATGLTTLNSGMTEFKTTGIDKIANLYNNDLKGLKDRITKITDAGKAYNSFSGISSGMSGSVKFVVESGEIK</sequence>
<dbReference type="STRING" id="1528.SAMN04488579_10335"/>
<dbReference type="AlphaFoldDB" id="A0A1H3CB91"/>